<evidence type="ECO:0008006" key="4">
    <source>
        <dbReference type="Google" id="ProtNLM"/>
    </source>
</evidence>
<sequence>MLEQFNIQTDAYCATLQQNLQSLLRSNSVFNEAFTDKMVELELLNSQKQEAHDQLQTLVLSRKEKESALSQEIIDFGQKINILKTQIVQIKSEIDTKRVALRQNQAKVSAPQNLSKELLQRYKMYKTMLKMDIEMIDDCFKITFYGIGKAQKFAEFHVGDTLELKAISDSLVGLDDFLDEFDLTGNLGLLIRRIRRGFVQQEKGK</sequence>
<reference evidence="1 2" key="1">
    <citation type="journal article" date="2014" name="PLoS Genet.">
        <title>The Genome of Spironucleus salmonicida Highlights a Fish Pathogen Adapted to Fluctuating Environments.</title>
        <authorList>
            <person name="Xu F."/>
            <person name="Jerlstrom-Hultqvist J."/>
            <person name="Einarsson E."/>
            <person name="Astvaldsson A."/>
            <person name="Svard S.G."/>
            <person name="Andersson J.O."/>
        </authorList>
    </citation>
    <scope>NUCLEOTIDE SEQUENCE</scope>
    <source>
        <strain evidence="2">ATCC 50377</strain>
    </source>
</reference>
<evidence type="ECO:0000313" key="2">
    <source>
        <dbReference type="EMBL" id="KAH0577265.1"/>
    </source>
</evidence>
<dbReference type="Proteomes" id="UP000018208">
    <property type="component" value="Unassembled WGS sequence"/>
</dbReference>
<dbReference type="AlphaFoldDB" id="V6LNR4"/>
<proteinExistence type="predicted"/>
<dbReference type="EMBL" id="KI546087">
    <property type="protein sequence ID" value="EST45883.1"/>
    <property type="molecule type" value="Genomic_DNA"/>
</dbReference>
<evidence type="ECO:0000313" key="3">
    <source>
        <dbReference type="Proteomes" id="UP000018208"/>
    </source>
</evidence>
<keyword evidence="3" id="KW-1185">Reference proteome</keyword>
<evidence type="ECO:0000313" key="1">
    <source>
        <dbReference type="EMBL" id="EST45883.1"/>
    </source>
</evidence>
<dbReference type="VEuPathDB" id="GiardiaDB:SS50377_20616"/>
<gene>
    <name evidence="1" type="ORF">SS50377_14174</name>
    <name evidence="2" type="ORF">SS50377_20616</name>
</gene>
<organism evidence="1">
    <name type="scientific">Spironucleus salmonicida</name>
    <dbReference type="NCBI Taxonomy" id="348837"/>
    <lineage>
        <taxon>Eukaryota</taxon>
        <taxon>Metamonada</taxon>
        <taxon>Diplomonadida</taxon>
        <taxon>Hexamitidae</taxon>
        <taxon>Hexamitinae</taxon>
        <taxon>Spironucleus</taxon>
    </lineage>
</organism>
<name>V6LNR4_9EUKA</name>
<reference evidence="2" key="2">
    <citation type="submission" date="2020-12" db="EMBL/GenBank/DDBJ databases">
        <title>New Spironucleus salmonicida genome in near-complete chromosomes.</title>
        <authorList>
            <person name="Xu F."/>
            <person name="Kurt Z."/>
            <person name="Jimenez-Gonzalez A."/>
            <person name="Astvaldsson A."/>
            <person name="Andersson J.O."/>
            <person name="Svard S.G."/>
        </authorList>
    </citation>
    <scope>NUCLEOTIDE SEQUENCE</scope>
    <source>
        <strain evidence="2">ATCC 50377</strain>
    </source>
</reference>
<dbReference type="Gene3D" id="3.30.457.50">
    <property type="entry name" value="Chromosome segregation protein Spc25"/>
    <property type="match status" value="1"/>
</dbReference>
<dbReference type="EMBL" id="AUWU02000001">
    <property type="protein sequence ID" value="KAH0577265.1"/>
    <property type="molecule type" value="Genomic_DNA"/>
</dbReference>
<accession>V6LNR4</accession>
<protein>
    <recommendedName>
        <fullName evidence="4">Kinetochore protein SPC25</fullName>
    </recommendedName>
</protein>